<dbReference type="VEuPathDB" id="TrichDB:TVAG_257190"/>
<dbReference type="FunCoup" id="A2ELF4">
    <property type="interactions" value="174"/>
</dbReference>
<keyword evidence="1" id="KW-0813">Transport</keyword>
<dbReference type="EMBL" id="DS113422">
    <property type="protein sequence ID" value="EAY06481.1"/>
    <property type="molecule type" value="Genomic_DNA"/>
</dbReference>
<dbReference type="OrthoDB" id="6507044at2759"/>
<name>A2ELF4_TRIV3</name>
<keyword evidence="1" id="KW-0653">Protein transport</keyword>
<dbReference type="Gene3D" id="3.10.450.50">
    <property type="match status" value="1"/>
</dbReference>
<evidence type="ECO:0000313" key="4">
    <source>
        <dbReference type="Proteomes" id="UP000001542"/>
    </source>
</evidence>
<dbReference type="RefSeq" id="XP_001318704.1">
    <property type="nucleotide sequence ID" value="XM_001318669.1"/>
</dbReference>
<reference evidence="3" key="1">
    <citation type="submission" date="2006-10" db="EMBL/GenBank/DDBJ databases">
        <authorList>
            <person name="Amadeo P."/>
            <person name="Zhao Q."/>
            <person name="Wortman J."/>
            <person name="Fraser-Liggett C."/>
            <person name="Carlton J."/>
        </authorList>
    </citation>
    <scope>NUCLEOTIDE SEQUENCE</scope>
    <source>
        <strain evidence="3">G3</strain>
    </source>
</reference>
<proteinExistence type="predicted"/>
<dbReference type="InterPro" id="IPR018222">
    <property type="entry name" value="Nuclear_transport_factor_2_euk"/>
</dbReference>
<evidence type="ECO:0000259" key="2">
    <source>
        <dbReference type="PROSITE" id="PS50177"/>
    </source>
</evidence>
<evidence type="ECO:0000313" key="3">
    <source>
        <dbReference type="EMBL" id="EAY06481.1"/>
    </source>
</evidence>
<dbReference type="GO" id="GO:0006913">
    <property type="term" value="P:nucleocytoplasmic transport"/>
    <property type="evidence" value="ECO:0000318"/>
    <property type="project" value="GO_Central"/>
</dbReference>
<dbReference type="SMR" id="A2ELF4"/>
<comment type="subcellular location">
    <subcellularLocation>
        <location evidence="1">Cytoplasm</location>
    </subcellularLocation>
    <subcellularLocation>
        <location evidence="1">Nucleus</location>
    </subcellularLocation>
</comment>
<dbReference type="Pfam" id="PF02136">
    <property type="entry name" value="NTF2"/>
    <property type="match status" value="1"/>
</dbReference>
<evidence type="ECO:0000256" key="1">
    <source>
        <dbReference type="RuleBase" id="RU369002"/>
    </source>
</evidence>
<dbReference type="InterPro" id="IPR002075">
    <property type="entry name" value="NTF2_dom"/>
</dbReference>
<dbReference type="InterPro" id="IPR032710">
    <property type="entry name" value="NTF2-like_dom_sf"/>
</dbReference>
<gene>
    <name evidence="3" type="ORF">TVAG_257190</name>
</gene>
<reference evidence="3" key="2">
    <citation type="journal article" date="2007" name="Science">
        <title>Draft genome sequence of the sexually transmitted pathogen Trichomonas vaginalis.</title>
        <authorList>
            <person name="Carlton J.M."/>
            <person name="Hirt R.P."/>
            <person name="Silva J.C."/>
            <person name="Delcher A.L."/>
            <person name="Schatz M."/>
            <person name="Zhao Q."/>
            <person name="Wortman J.R."/>
            <person name="Bidwell S.L."/>
            <person name="Alsmark U.C.M."/>
            <person name="Besteiro S."/>
            <person name="Sicheritz-Ponten T."/>
            <person name="Noel C.J."/>
            <person name="Dacks J.B."/>
            <person name="Foster P.G."/>
            <person name="Simillion C."/>
            <person name="Van de Peer Y."/>
            <person name="Miranda-Saavedra D."/>
            <person name="Barton G.J."/>
            <person name="Westrop G.D."/>
            <person name="Mueller S."/>
            <person name="Dessi D."/>
            <person name="Fiori P.L."/>
            <person name="Ren Q."/>
            <person name="Paulsen I."/>
            <person name="Zhang H."/>
            <person name="Bastida-Corcuera F.D."/>
            <person name="Simoes-Barbosa A."/>
            <person name="Brown M.T."/>
            <person name="Hayes R.D."/>
            <person name="Mukherjee M."/>
            <person name="Okumura C.Y."/>
            <person name="Schneider R."/>
            <person name="Smith A.J."/>
            <person name="Vanacova S."/>
            <person name="Villalvazo M."/>
            <person name="Haas B.J."/>
            <person name="Pertea M."/>
            <person name="Feldblyum T.V."/>
            <person name="Utterback T.R."/>
            <person name="Shu C.L."/>
            <person name="Osoegawa K."/>
            <person name="de Jong P.J."/>
            <person name="Hrdy I."/>
            <person name="Horvathova L."/>
            <person name="Zubacova Z."/>
            <person name="Dolezal P."/>
            <person name="Malik S.B."/>
            <person name="Logsdon J.M. Jr."/>
            <person name="Henze K."/>
            <person name="Gupta A."/>
            <person name="Wang C.C."/>
            <person name="Dunne R.L."/>
            <person name="Upcroft J.A."/>
            <person name="Upcroft P."/>
            <person name="White O."/>
            <person name="Salzberg S.L."/>
            <person name="Tang P."/>
            <person name="Chiu C.-H."/>
            <person name="Lee Y.-S."/>
            <person name="Embley T.M."/>
            <person name="Coombs G.H."/>
            <person name="Mottram J.C."/>
            <person name="Tachezy J."/>
            <person name="Fraser-Liggett C.M."/>
            <person name="Johnson P.J."/>
        </authorList>
    </citation>
    <scope>NUCLEOTIDE SEQUENCE [LARGE SCALE GENOMIC DNA]</scope>
    <source>
        <strain evidence="3">G3</strain>
    </source>
</reference>
<dbReference type="InParanoid" id="A2ELF4"/>
<keyword evidence="1" id="KW-0539">Nucleus</keyword>
<keyword evidence="4" id="KW-1185">Reference proteome</keyword>
<dbReference type="STRING" id="5722.A2ELF4"/>
<feature type="domain" description="NTF2" evidence="2">
    <location>
        <begin position="13"/>
        <end position="126"/>
    </location>
</feature>
<dbReference type="PROSITE" id="PS50177">
    <property type="entry name" value="NTF2_DOMAIN"/>
    <property type="match status" value="1"/>
</dbReference>
<dbReference type="VEuPathDB" id="TrichDB:TVAGG3_0005540"/>
<dbReference type="GO" id="GO:0005737">
    <property type="term" value="C:cytoplasm"/>
    <property type="evidence" value="ECO:0007669"/>
    <property type="project" value="UniProtKB-SubCell"/>
</dbReference>
<dbReference type="GO" id="GO:0015031">
    <property type="term" value="P:protein transport"/>
    <property type="evidence" value="ECO:0007669"/>
    <property type="project" value="UniProtKB-KW"/>
</dbReference>
<accession>A2ELF4</accession>
<sequence>MSELYISPYSVSIAQKIVKDYFQTVMGHRSDVLMYYAHDAYLQWDGKDYHGHGEIQSFFEQLPAQVTFYITGFDVQSVSETDLLTMLVVFGSYQMPGARMQDFHCSFFIQSHNENALAIIKSQCFSCF</sequence>
<dbReference type="InterPro" id="IPR045875">
    <property type="entry name" value="NTF2"/>
</dbReference>
<organism evidence="3 4">
    <name type="scientific">Trichomonas vaginalis (strain ATCC PRA-98 / G3)</name>
    <dbReference type="NCBI Taxonomy" id="412133"/>
    <lineage>
        <taxon>Eukaryota</taxon>
        <taxon>Metamonada</taxon>
        <taxon>Parabasalia</taxon>
        <taxon>Trichomonadida</taxon>
        <taxon>Trichomonadidae</taxon>
        <taxon>Trichomonas</taxon>
    </lineage>
</organism>
<dbReference type="GO" id="GO:0051028">
    <property type="term" value="P:mRNA transport"/>
    <property type="evidence" value="ECO:0007669"/>
    <property type="project" value="UniProtKB-UniRule"/>
</dbReference>
<dbReference type="Proteomes" id="UP000001542">
    <property type="component" value="Unassembled WGS sequence"/>
</dbReference>
<dbReference type="KEGG" id="tva:4764357"/>
<dbReference type="GO" id="GO:0044613">
    <property type="term" value="C:nuclear pore central transport channel"/>
    <property type="evidence" value="ECO:0000318"/>
    <property type="project" value="GO_Central"/>
</dbReference>
<comment type="function">
    <text evidence="1">Has a role in nuclear-cytoplasmic transport of proteins and mRNAs.</text>
</comment>
<dbReference type="AlphaFoldDB" id="A2ELF4"/>
<protein>
    <recommendedName>
        <fullName evidence="1">Nuclear transport factor 2</fullName>
        <shortName evidence="1">NTF-2</shortName>
    </recommendedName>
</protein>
<dbReference type="PANTHER" id="PTHR12612">
    <property type="entry name" value="NUCLEAR TRANSPORT FACTOR 2"/>
    <property type="match status" value="1"/>
</dbReference>
<dbReference type="SUPFAM" id="SSF54427">
    <property type="entry name" value="NTF2-like"/>
    <property type="match status" value="1"/>
</dbReference>
<keyword evidence="1" id="KW-0963">Cytoplasm</keyword>
<dbReference type="FunFam" id="3.10.450.50:FF:000061">
    <property type="entry name" value="Uncharacterized protein"/>
    <property type="match status" value="1"/>
</dbReference>